<keyword evidence="2" id="KW-0378">Hydrolase</keyword>
<dbReference type="RefSeq" id="WP_380012384.1">
    <property type="nucleotide sequence ID" value="NZ_JBHLYR010000051.1"/>
</dbReference>
<reference evidence="2 3" key="1">
    <citation type="submission" date="2024-09" db="EMBL/GenBank/DDBJ databases">
        <authorList>
            <person name="Sun Q."/>
            <person name="Mori K."/>
        </authorList>
    </citation>
    <scope>NUCLEOTIDE SEQUENCE [LARGE SCALE GENOMIC DNA]</scope>
    <source>
        <strain evidence="2 3">JCM 13503</strain>
    </source>
</reference>
<dbReference type="InterPro" id="IPR001466">
    <property type="entry name" value="Beta-lactam-related"/>
</dbReference>
<dbReference type="Gene3D" id="3.40.710.10">
    <property type="entry name" value="DD-peptidase/beta-lactamase superfamily"/>
    <property type="match status" value="1"/>
</dbReference>
<evidence type="ECO:0000313" key="2">
    <source>
        <dbReference type="EMBL" id="MFB9993474.1"/>
    </source>
</evidence>
<organism evidence="2 3">
    <name type="scientific">Deinococcus oregonensis</name>
    <dbReference type="NCBI Taxonomy" id="1805970"/>
    <lineage>
        <taxon>Bacteria</taxon>
        <taxon>Thermotogati</taxon>
        <taxon>Deinococcota</taxon>
        <taxon>Deinococci</taxon>
        <taxon>Deinococcales</taxon>
        <taxon>Deinococcaceae</taxon>
        <taxon>Deinococcus</taxon>
    </lineage>
</organism>
<dbReference type="GO" id="GO:0016787">
    <property type="term" value="F:hydrolase activity"/>
    <property type="evidence" value="ECO:0007669"/>
    <property type="project" value="UniProtKB-KW"/>
</dbReference>
<name>A0ABV6B146_9DEIO</name>
<dbReference type="Pfam" id="PF00144">
    <property type="entry name" value="Beta-lactamase"/>
    <property type="match status" value="1"/>
</dbReference>
<evidence type="ECO:0000313" key="3">
    <source>
        <dbReference type="Proteomes" id="UP001589733"/>
    </source>
</evidence>
<keyword evidence="3" id="KW-1185">Reference proteome</keyword>
<dbReference type="PANTHER" id="PTHR43283">
    <property type="entry name" value="BETA-LACTAMASE-RELATED"/>
    <property type="match status" value="1"/>
</dbReference>
<gene>
    <name evidence="2" type="ORF">ACFFLM_16020</name>
</gene>
<proteinExistence type="predicted"/>
<accession>A0ABV6B146</accession>
<protein>
    <submittedName>
        <fullName evidence="2">Serine hydrolase domain-containing protein</fullName>
        <ecNumber evidence="2">3.-.-.-</ecNumber>
    </submittedName>
</protein>
<dbReference type="EC" id="3.-.-.-" evidence="2"/>
<feature type="domain" description="Beta-lactamase-related" evidence="1">
    <location>
        <begin position="35"/>
        <end position="321"/>
    </location>
</feature>
<sequence>MFRRDPLDAVLDDIRGLLSVQLRPLYPLIREVYGRGGVLGVWHSERAVVTGIKQIPSTEMFELASVTKPFTAALAGALVQAGQLNWTTPLAHLGGPLRRLPPSVTSLTLATHTAGLPAHPLRTGLTTLTRWHDPYGAMNETGVLNSAKRWARASVASRTNPSPRFVYSNLGVGTLALALAYAAGHPPSVSGYGAALAHHVTQPLELPSITLTPADRHRTAYSLLGSTQATQFGPLAGAGGLYGTAADLLRFGAAHLSGEVGTHWQITQRPLGLPIQIQAVAPGWFHTGGAVWHGGVARGTRTALGFSPHTGTVVVVLARGGLGWAKRDAVTALLLRLLTGTNQQ</sequence>
<dbReference type="InterPro" id="IPR050789">
    <property type="entry name" value="Diverse_Enzym_Activities"/>
</dbReference>
<dbReference type="PANTHER" id="PTHR43283:SF3">
    <property type="entry name" value="BETA-LACTAMASE FAMILY PROTEIN (AFU_ORTHOLOGUE AFUA_5G07500)"/>
    <property type="match status" value="1"/>
</dbReference>
<dbReference type="SUPFAM" id="SSF56601">
    <property type="entry name" value="beta-lactamase/transpeptidase-like"/>
    <property type="match status" value="1"/>
</dbReference>
<evidence type="ECO:0000259" key="1">
    <source>
        <dbReference type="Pfam" id="PF00144"/>
    </source>
</evidence>
<dbReference type="InterPro" id="IPR012338">
    <property type="entry name" value="Beta-lactam/transpept-like"/>
</dbReference>
<comment type="caution">
    <text evidence="2">The sequence shown here is derived from an EMBL/GenBank/DDBJ whole genome shotgun (WGS) entry which is preliminary data.</text>
</comment>
<dbReference type="Proteomes" id="UP001589733">
    <property type="component" value="Unassembled WGS sequence"/>
</dbReference>
<dbReference type="EMBL" id="JBHLYR010000051">
    <property type="protein sequence ID" value="MFB9993474.1"/>
    <property type="molecule type" value="Genomic_DNA"/>
</dbReference>